<feature type="domain" description="CARD" evidence="1">
    <location>
        <begin position="67"/>
        <end position="139"/>
    </location>
</feature>
<reference evidence="2" key="1">
    <citation type="submission" date="2022-11" db="EMBL/GenBank/DDBJ databases">
        <title>Centuries of genome instability and evolution in soft-shell clam transmissible cancer (bioRxiv).</title>
        <authorList>
            <person name="Hart S.F.M."/>
            <person name="Yonemitsu M.A."/>
            <person name="Giersch R.M."/>
            <person name="Beal B.F."/>
            <person name="Arriagada G."/>
            <person name="Davis B.W."/>
            <person name="Ostrander E.A."/>
            <person name="Goff S.P."/>
            <person name="Metzger M.J."/>
        </authorList>
    </citation>
    <scope>NUCLEOTIDE SEQUENCE</scope>
    <source>
        <strain evidence="2">MELC-2E11</strain>
        <tissue evidence="2">Siphon/mantle</tissue>
    </source>
</reference>
<dbReference type="SUPFAM" id="SSF47986">
    <property type="entry name" value="DEATH domain"/>
    <property type="match status" value="2"/>
</dbReference>
<evidence type="ECO:0000313" key="2">
    <source>
        <dbReference type="EMBL" id="WAR15175.1"/>
    </source>
</evidence>
<keyword evidence="3" id="KW-1185">Reference proteome</keyword>
<dbReference type="Gene3D" id="1.10.533.10">
    <property type="entry name" value="Death Domain, Fas"/>
    <property type="match status" value="3"/>
</dbReference>
<dbReference type="EMBL" id="CP111020">
    <property type="protein sequence ID" value="WAR15175.1"/>
    <property type="molecule type" value="Genomic_DNA"/>
</dbReference>
<gene>
    <name evidence="2" type="ORF">MAR_005280</name>
</gene>
<accession>A0ABY7F0P7</accession>
<dbReference type="InterPro" id="IPR001315">
    <property type="entry name" value="CARD"/>
</dbReference>
<dbReference type="PANTHER" id="PTHR15034:SF5">
    <property type="entry name" value="DEATH DOMAIN-CONTAINING PROTEIN CRADD"/>
    <property type="match status" value="1"/>
</dbReference>
<dbReference type="InterPro" id="IPR011029">
    <property type="entry name" value="DEATH-like_dom_sf"/>
</dbReference>
<dbReference type="Proteomes" id="UP001164746">
    <property type="component" value="Chromosome 9"/>
</dbReference>
<dbReference type="PANTHER" id="PTHR15034">
    <property type="entry name" value="DEATH DOMAIN-CONTAINING PROTEIN CRADD"/>
    <property type="match status" value="1"/>
</dbReference>
<organism evidence="2 3">
    <name type="scientific">Mya arenaria</name>
    <name type="common">Soft-shell clam</name>
    <dbReference type="NCBI Taxonomy" id="6604"/>
    <lineage>
        <taxon>Eukaryota</taxon>
        <taxon>Metazoa</taxon>
        <taxon>Spiralia</taxon>
        <taxon>Lophotrochozoa</taxon>
        <taxon>Mollusca</taxon>
        <taxon>Bivalvia</taxon>
        <taxon>Autobranchia</taxon>
        <taxon>Heteroconchia</taxon>
        <taxon>Euheterodonta</taxon>
        <taxon>Imparidentia</taxon>
        <taxon>Neoheterodontei</taxon>
        <taxon>Myida</taxon>
        <taxon>Myoidea</taxon>
        <taxon>Myidae</taxon>
        <taxon>Mya</taxon>
    </lineage>
</organism>
<dbReference type="Pfam" id="PF00619">
    <property type="entry name" value="CARD"/>
    <property type="match status" value="1"/>
</dbReference>
<protein>
    <recommendedName>
        <fullName evidence="1">CARD domain-containing protein</fullName>
    </recommendedName>
</protein>
<sequence length="683" mass="79030">MKGFIAISLTITSRECLASSASSSSTGSFVSVEIGHEEIGCITPLVRKEEQMHPEQQPHICNHVSAIKQNFIFLLEELSNEEIKNILDILYQEHEITEDFMERVNILSTRREKARMLLRQLLRLKESAYDVFLDGLATSDDCNDYVMKTLRESTHSIAVCACALSKEQMVDLLEKNRKVLMGAIDEPEMISDYFTVFDDKSETLQEDIASEKRKRDKVKEIIKFVKKRLPERFCIFLTALKEMDYDDVFEIMNKPCTNRQQGRERADTVEQLNRPSVVCSSRGIDPCQLTNVLKEATDVHITFANERLHKIIVQNQQKNKCAINVKLMEKGVLLLDIKEGSIILRLKRTGQLPSSIYQHITGWLQTVLCDEALHPEYCSSGERFDAKIIPVEIRDSLSDTHDANDIIRYNKSFLAEELDANVYIEYLYKKGHISDEEKMSIVRVENRKGKMMQLLTVMLRKPLIVAEDFLCEVERSSDNCVRRRLRPDKIASTIYIANNLMDVFPGVIEILPLRVMTHELKDWPMPDDVQQVLQMEVPRRTKAMAIVQYVLASDETIRCRFVQILREKDLVPNKALQHAENPLPRDYTLPGKYRVIEQNCFSLGEFHVHRSLSHSKTRRTLQENIENDSDAVQGRWFECLTTFFKRFFSKNQHEVHQMKKSLIQESTLSVNSGYKSFPNHPML</sequence>
<name>A0ABY7F0P7_MYAAR</name>
<evidence type="ECO:0000259" key="1">
    <source>
        <dbReference type="Pfam" id="PF00619"/>
    </source>
</evidence>
<dbReference type="CDD" id="cd01671">
    <property type="entry name" value="CARD"/>
    <property type="match status" value="3"/>
</dbReference>
<dbReference type="InterPro" id="IPR037939">
    <property type="entry name" value="CRADD"/>
</dbReference>
<evidence type="ECO:0000313" key="3">
    <source>
        <dbReference type="Proteomes" id="UP001164746"/>
    </source>
</evidence>
<proteinExistence type="predicted"/>